<sequence>MINLFQYDFVTRGLEAGLIVGFIAPLIGIFLVLRRYSLIADTLAHVSLAGIALGLLLGINPILSALIFTIFSSLGIERLRTTKRTYGESALALFLSGSLALATVLLSLAKGFNTNLLNYLFGSIVTVTQNDVYVIASLAVIVAATIYALYKELVYISFDEEAARVSGLPTRVINTVLIVLTAVTVSLSIPVVGVLLIAALIVIPVVAALQLKKSFAKTIFYAEIISLFSVVSGIIVSFYFDLSTGGTIVLIVLGIFMLLSFSNRNK</sequence>
<evidence type="ECO:0000256" key="4">
    <source>
        <dbReference type="ARBA" id="ARBA00022989"/>
    </source>
</evidence>
<evidence type="ECO:0000256" key="5">
    <source>
        <dbReference type="ARBA" id="ARBA00023136"/>
    </source>
</evidence>
<dbReference type="SUPFAM" id="SSF81345">
    <property type="entry name" value="ABC transporter involved in vitamin B12 uptake, BtuC"/>
    <property type="match status" value="1"/>
</dbReference>
<dbReference type="Gene3D" id="1.10.3470.10">
    <property type="entry name" value="ABC transporter involved in vitamin B12 uptake, BtuC"/>
    <property type="match status" value="1"/>
</dbReference>
<dbReference type="AlphaFoldDB" id="A0A1G1YZT7"/>
<evidence type="ECO:0000256" key="6">
    <source>
        <dbReference type="RuleBase" id="RU003943"/>
    </source>
</evidence>
<evidence type="ECO:0000256" key="3">
    <source>
        <dbReference type="ARBA" id="ARBA00022692"/>
    </source>
</evidence>
<evidence type="ECO:0000256" key="2">
    <source>
        <dbReference type="ARBA" id="ARBA00008034"/>
    </source>
</evidence>
<keyword evidence="4 7" id="KW-1133">Transmembrane helix</keyword>
<dbReference type="Pfam" id="PF00950">
    <property type="entry name" value="ABC-3"/>
    <property type="match status" value="1"/>
</dbReference>
<comment type="subcellular location">
    <subcellularLocation>
        <location evidence="6">Cell membrane</location>
        <topology evidence="6">Multi-pass membrane protein</topology>
    </subcellularLocation>
    <subcellularLocation>
        <location evidence="1">Membrane</location>
        <topology evidence="1">Multi-pass membrane protein</topology>
    </subcellularLocation>
</comment>
<dbReference type="Proteomes" id="UP000178651">
    <property type="component" value="Unassembled WGS sequence"/>
</dbReference>
<dbReference type="PANTHER" id="PTHR30477:SF0">
    <property type="entry name" value="METAL TRANSPORT SYSTEM MEMBRANE PROTEIN TM_0125-RELATED"/>
    <property type="match status" value="1"/>
</dbReference>
<name>A0A1G1YZT7_9BACT</name>
<dbReference type="GO" id="GO:0043190">
    <property type="term" value="C:ATP-binding cassette (ABC) transporter complex"/>
    <property type="evidence" value="ECO:0007669"/>
    <property type="project" value="InterPro"/>
</dbReference>
<comment type="similarity">
    <text evidence="2 6">Belongs to the ABC-3 integral membrane protein family.</text>
</comment>
<keyword evidence="5 7" id="KW-0472">Membrane</keyword>
<evidence type="ECO:0000256" key="7">
    <source>
        <dbReference type="SAM" id="Phobius"/>
    </source>
</evidence>
<feature type="transmembrane region" description="Helical" evidence="7">
    <location>
        <begin position="91"/>
        <end position="112"/>
    </location>
</feature>
<feature type="transmembrane region" description="Helical" evidence="7">
    <location>
        <begin position="12"/>
        <end position="33"/>
    </location>
</feature>
<reference evidence="8 9" key="1">
    <citation type="journal article" date="2016" name="Nat. Commun.">
        <title>Thousands of microbial genomes shed light on interconnected biogeochemical processes in an aquifer system.</title>
        <authorList>
            <person name="Anantharaman K."/>
            <person name="Brown C.T."/>
            <person name="Hug L.A."/>
            <person name="Sharon I."/>
            <person name="Castelle C.J."/>
            <person name="Probst A.J."/>
            <person name="Thomas B.C."/>
            <person name="Singh A."/>
            <person name="Wilkins M.J."/>
            <person name="Karaoz U."/>
            <person name="Brodie E.L."/>
            <person name="Williams K.H."/>
            <person name="Hubbard S.S."/>
            <person name="Banfield J.F."/>
        </authorList>
    </citation>
    <scope>NUCLEOTIDE SEQUENCE [LARGE SCALE GENOMIC DNA]</scope>
</reference>
<feature type="transmembrane region" description="Helical" evidence="7">
    <location>
        <begin position="132"/>
        <end position="150"/>
    </location>
</feature>
<feature type="transmembrane region" description="Helical" evidence="7">
    <location>
        <begin position="162"/>
        <end position="183"/>
    </location>
</feature>
<evidence type="ECO:0000256" key="1">
    <source>
        <dbReference type="ARBA" id="ARBA00004141"/>
    </source>
</evidence>
<dbReference type="PANTHER" id="PTHR30477">
    <property type="entry name" value="ABC-TRANSPORTER METAL-BINDING PROTEIN"/>
    <property type="match status" value="1"/>
</dbReference>
<dbReference type="InterPro" id="IPR001626">
    <property type="entry name" value="ABC_TroCD"/>
</dbReference>
<dbReference type="EMBL" id="MHIU01000018">
    <property type="protein sequence ID" value="OGY57891.1"/>
    <property type="molecule type" value="Genomic_DNA"/>
</dbReference>
<comment type="caution">
    <text evidence="8">The sequence shown here is derived from an EMBL/GenBank/DDBJ whole genome shotgun (WGS) entry which is preliminary data.</text>
</comment>
<accession>A0A1G1YZT7</accession>
<dbReference type="GO" id="GO:0055085">
    <property type="term" value="P:transmembrane transport"/>
    <property type="evidence" value="ECO:0007669"/>
    <property type="project" value="InterPro"/>
</dbReference>
<dbReference type="InterPro" id="IPR037294">
    <property type="entry name" value="ABC_BtuC-like"/>
</dbReference>
<protein>
    <submittedName>
        <fullName evidence="8">Metal ABC transporter permease</fullName>
    </submittedName>
</protein>
<keyword evidence="6" id="KW-0813">Transport</keyword>
<feature type="transmembrane region" description="Helical" evidence="7">
    <location>
        <begin position="189"/>
        <end position="211"/>
    </location>
</feature>
<feature type="transmembrane region" description="Helical" evidence="7">
    <location>
        <begin position="218"/>
        <end position="240"/>
    </location>
</feature>
<keyword evidence="3 6" id="KW-0812">Transmembrane</keyword>
<feature type="transmembrane region" description="Helical" evidence="7">
    <location>
        <begin position="45"/>
        <end position="71"/>
    </location>
</feature>
<feature type="transmembrane region" description="Helical" evidence="7">
    <location>
        <begin position="246"/>
        <end position="263"/>
    </location>
</feature>
<organism evidence="8 9">
    <name type="scientific">Candidatus Colwellbacteria bacterium RIFCSPHIGHO2_02_FULL_43_15</name>
    <dbReference type="NCBI Taxonomy" id="1797686"/>
    <lineage>
        <taxon>Bacteria</taxon>
        <taxon>Candidatus Colwelliibacteriota</taxon>
    </lineage>
</organism>
<proteinExistence type="inferred from homology"/>
<evidence type="ECO:0000313" key="9">
    <source>
        <dbReference type="Proteomes" id="UP000178651"/>
    </source>
</evidence>
<evidence type="ECO:0000313" key="8">
    <source>
        <dbReference type="EMBL" id="OGY57891.1"/>
    </source>
</evidence>
<dbReference type="GO" id="GO:0010043">
    <property type="term" value="P:response to zinc ion"/>
    <property type="evidence" value="ECO:0007669"/>
    <property type="project" value="TreeGrafter"/>
</dbReference>
<gene>
    <name evidence="8" type="ORF">A3D47_01245</name>
</gene>